<organism evidence="1 2">
    <name type="scientific">Vermiconidia calcicola</name>
    <dbReference type="NCBI Taxonomy" id="1690605"/>
    <lineage>
        <taxon>Eukaryota</taxon>
        <taxon>Fungi</taxon>
        <taxon>Dikarya</taxon>
        <taxon>Ascomycota</taxon>
        <taxon>Pezizomycotina</taxon>
        <taxon>Dothideomycetes</taxon>
        <taxon>Dothideomycetidae</taxon>
        <taxon>Mycosphaerellales</taxon>
        <taxon>Extremaceae</taxon>
        <taxon>Vermiconidia</taxon>
    </lineage>
</organism>
<accession>A0ACC3P076</accession>
<name>A0ACC3P076_9PEZI</name>
<dbReference type="Proteomes" id="UP001281147">
    <property type="component" value="Unassembled WGS sequence"/>
</dbReference>
<protein>
    <submittedName>
        <fullName evidence="1">Uncharacterized protein</fullName>
    </submittedName>
</protein>
<sequence>MAGGLFSGLFLRDGTSIEDLFETLRVSEARARESEAKAKQQLHRVALENIRLKNELSEIQQLNAKLPGLKNDYEKLTKEHLTLQDRASKYEKAAEENREAKDSLIIRNAALDRKAARVCDAEDVLEKYEDQQMFKIAASAYEMVCEKFGGICGCGAGDLGVAFDDIRSHLEEMPQSVWRKVKKVLQDEREKKEKEEGEEEQGEQEGEERQSSDDSPGRLMEMTDIDEDNQQGI</sequence>
<reference evidence="1" key="1">
    <citation type="submission" date="2023-07" db="EMBL/GenBank/DDBJ databases">
        <title>Black Yeasts Isolated from many extreme environments.</title>
        <authorList>
            <person name="Coleine C."/>
            <person name="Stajich J.E."/>
            <person name="Selbmann L."/>
        </authorList>
    </citation>
    <scope>NUCLEOTIDE SEQUENCE</scope>
    <source>
        <strain evidence="1">CCFEE 5714</strain>
    </source>
</reference>
<comment type="caution">
    <text evidence="1">The sequence shown here is derived from an EMBL/GenBank/DDBJ whole genome shotgun (WGS) entry which is preliminary data.</text>
</comment>
<evidence type="ECO:0000313" key="1">
    <source>
        <dbReference type="EMBL" id="KAK3725477.1"/>
    </source>
</evidence>
<dbReference type="EMBL" id="JAUTXU010000002">
    <property type="protein sequence ID" value="KAK3725477.1"/>
    <property type="molecule type" value="Genomic_DNA"/>
</dbReference>
<gene>
    <name evidence="1" type="ORF">LTR37_000447</name>
</gene>
<keyword evidence="2" id="KW-1185">Reference proteome</keyword>
<proteinExistence type="predicted"/>
<evidence type="ECO:0000313" key="2">
    <source>
        <dbReference type="Proteomes" id="UP001281147"/>
    </source>
</evidence>